<feature type="transmembrane region" description="Helical" evidence="7">
    <location>
        <begin position="114"/>
        <end position="133"/>
    </location>
</feature>
<dbReference type="GO" id="GO:0006672">
    <property type="term" value="P:ceramide metabolic process"/>
    <property type="evidence" value="ECO:0007669"/>
    <property type="project" value="InterPro"/>
</dbReference>
<evidence type="ECO:0000256" key="2">
    <source>
        <dbReference type="ARBA" id="ARBA00022692"/>
    </source>
</evidence>
<feature type="transmembrane region" description="Helical" evidence="7">
    <location>
        <begin position="35"/>
        <end position="51"/>
    </location>
</feature>
<feature type="binding site" evidence="6">
    <location>
        <position position="204"/>
    </location>
    <ligand>
        <name>Zn(2+)</name>
        <dbReference type="ChEBI" id="CHEBI:29105"/>
        <note>catalytic</note>
    </ligand>
</feature>
<evidence type="ECO:0000256" key="6">
    <source>
        <dbReference type="PIRSR" id="PIRSR608901-2"/>
    </source>
</evidence>
<evidence type="ECO:0000313" key="9">
    <source>
        <dbReference type="Proteomes" id="UP000265715"/>
    </source>
</evidence>
<name>A0A399EDS8_9DEIN</name>
<comment type="caution">
    <text evidence="8">The sequence shown here is derived from an EMBL/GenBank/DDBJ whole genome shotgun (WGS) entry which is preliminary data.</text>
</comment>
<protein>
    <submittedName>
        <fullName evidence="8">Ceramidase</fullName>
    </submittedName>
</protein>
<comment type="subcellular location">
    <subcellularLocation>
        <location evidence="1">Membrane</location>
        <topology evidence="1">Multi-pass membrane protein</topology>
    </subcellularLocation>
</comment>
<dbReference type="OrthoDB" id="326451at2"/>
<feature type="binding site" evidence="6">
    <location>
        <position position="200"/>
    </location>
    <ligand>
        <name>Zn(2+)</name>
        <dbReference type="ChEBI" id="CHEBI:29105"/>
        <note>catalytic</note>
    </ligand>
</feature>
<evidence type="ECO:0000256" key="4">
    <source>
        <dbReference type="ARBA" id="ARBA00022989"/>
    </source>
</evidence>
<evidence type="ECO:0000256" key="1">
    <source>
        <dbReference type="ARBA" id="ARBA00004141"/>
    </source>
</evidence>
<evidence type="ECO:0000313" key="8">
    <source>
        <dbReference type="EMBL" id="RIH81956.1"/>
    </source>
</evidence>
<feature type="binding site" evidence="6">
    <location>
        <position position="82"/>
    </location>
    <ligand>
        <name>Zn(2+)</name>
        <dbReference type="ChEBI" id="CHEBI:29105"/>
        <note>catalytic</note>
    </ligand>
</feature>
<keyword evidence="6" id="KW-0479">Metal-binding</keyword>
<reference evidence="8 9" key="1">
    <citation type="submission" date="2018-08" db="EMBL/GenBank/DDBJ databases">
        <title>Meiothermus terrae DSM 26712 genome sequencing project.</title>
        <authorList>
            <person name="Da Costa M.S."/>
            <person name="Albuquerque L."/>
            <person name="Raposo P."/>
            <person name="Froufe H.J.C."/>
            <person name="Barroso C.S."/>
            <person name="Egas C."/>
        </authorList>
    </citation>
    <scope>NUCLEOTIDE SEQUENCE [LARGE SCALE GENOMIC DNA]</scope>
    <source>
        <strain evidence="8 9">DSM 26712</strain>
    </source>
</reference>
<keyword evidence="5 7" id="KW-0472">Membrane</keyword>
<evidence type="ECO:0000256" key="5">
    <source>
        <dbReference type="ARBA" id="ARBA00023136"/>
    </source>
</evidence>
<keyword evidence="3" id="KW-0378">Hydrolase</keyword>
<feature type="transmembrane region" description="Helical" evidence="7">
    <location>
        <begin position="166"/>
        <end position="184"/>
    </location>
</feature>
<keyword evidence="2 7" id="KW-0812">Transmembrane</keyword>
<sequence length="226" mass="25005">MDNPAGFWEGWRAASCVPGCFCEAVRAESWVRQPANTLSSLAFVLVGLWALRQPSSPSPFRPYRPYFVLAALLIGLGSAFYHASLSFAGQFWDVLGMYLLAVLMLLYRLRPGRLFGVVYGLSVAGLALALWFWPDLRRWLFAATLLGAIGLELRHLGRHRPRLRPGLFLGGLALYALAFALWALDATGTLCNPQSWLQGHALWHVLGALAAATLLRYYTSERAPAQ</sequence>
<keyword evidence="4 7" id="KW-1133">Transmembrane helix</keyword>
<comment type="cofactor">
    <cofactor evidence="6">
        <name>Zn(2+)</name>
        <dbReference type="ChEBI" id="CHEBI:29105"/>
    </cofactor>
</comment>
<gene>
    <name evidence="8" type="ORF">Mterra_02889</name>
</gene>
<dbReference type="EMBL" id="QXDL01000141">
    <property type="protein sequence ID" value="RIH81956.1"/>
    <property type="molecule type" value="Genomic_DNA"/>
</dbReference>
<feature type="transmembrane region" description="Helical" evidence="7">
    <location>
        <begin position="87"/>
        <end position="107"/>
    </location>
</feature>
<feature type="transmembrane region" description="Helical" evidence="7">
    <location>
        <begin position="63"/>
        <end position="81"/>
    </location>
</feature>
<proteinExistence type="predicted"/>
<accession>A0A399EDS8</accession>
<organism evidence="8 9">
    <name type="scientific">Calidithermus terrae</name>
    <dbReference type="NCBI Taxonomy" id="1408545"/>
    <lineage>
        <taxon>Bacteria</taxon>
        <taxon>Thermotogati</taxon>
        <taxon>Deinococcota</taxon>
        <taxon>Deinococci</taxon>
        <taxon>Thermales</taxon>
        <taxon>Thermaceae</taxon>
        <taxon>Calidithermus</taxon>
    </lineage>
</organism>
<dbReference type="GO" id="GO:0016811">
    <property type="term" value="F:hydrolase activity, acting on carbon-nitrogen (but not peptide) bonds, in linear amides"/>
    <property type="evidence" value="ECO:0007669"/>
    <property type="project" value="InterPro"/>
</dbReference>
<feature type="transmembrane region" description="Helical" evidence="7">
    <location>
        <begin position="196"/>
        <end position="218"/>
    </location>
</feature>
<dbReference type="GO" id="GO:0016020">
    <property type="term" value="C:membrane"/>
    <property type="evidence" value="ECO:0007669"/>
    <property type="project" value="UniProtKB-SubCell"/>
</dbReference>
<dbReference type="GO" id="GO:0046872">
    <property type="term" value="F:metal ion binding"/>
    <property type="evidence" value="ECO:0007669"/>
    <property type="project" value="UniProtKB-KW"/>
</dbReference>
<feature type="transmembrane region" description="Helical" evidence="7">
    <location>
        <begin position="139"/>
        <end position="157"/>
    </location>
</feature>
<keyword evidence="6" id="KW-0862">Zinc</keyword>
<dbReference type="AlphaFoldDB" id="A0A399EDS8"/>
<dbReference type="RefSeq" id="WP_119315866.1">
    <property type="nucleotide sequence ID" value="NZ_QXDL01000141.1"/>
</dbReference>
<keyword evidence="9" id="KW-1185">Reference proteome</keyword>
<dbReference type="Proteomes" id="UP000265715">
    <property type="component" value="Unassembled WGS sequence"/>
</dbReference>
<evidence type="ECO:0000256" key="3">
    <source>
        <dbReference type="ARBA" id="ARBA00022801"/>
    </source>
</evidence>
<dbReference type="InterPro" id="IPR008901">
    <property type="entry name" value="ACER"/>
</dbReference>
<dbReference type="Pfam" id="PF05875">
    <property type="entry name" value="Ceramidase"/>
    <property type="match status" value="1"/>
</dbReference>
<evidence type="ECO:0000256" key="7">
    <source>
        <dbReference type="SAM" id="Phobius"/>
    </source>
</evidence>